<evidence type="ECO:0000313" key="1">
    <source>
        <dbReference type="EMBL" id="CAG8738214.1"/>
    </source>
</evidence>
<keyword evidence="2" id="KW-1185">Reference proteome</keyword>
<accession>A0A9N9IK84</accession>
<evidence type="ECO:0000313" key="2">
    <source>
        <dbReference type="Proteomes" id="UP000789375"/>
    </source>
</evidence>
<gene>
    <name evidence="1" type="ORF">FMOSSE_LOCUS16005</name>
</gene>
<sequence length="144" mass="16226">QTDLVIGFTIQAGIDKLDVIAKMRLKKDLIIFDNPSNQTNYSTYKNPMAGVEFLYTIATVIKESVLNESLLIDESNTIIHDKTCAIVSKYMAENIPIFHYLGLIELLNIDANAIMKILENFFVTKMLNTDDLMHFSSDSASVML</sequence>
<dbReference type="PANTHER" id="PTHR46880">
    <property type="entry name" value="RAS-ASSOCIATING DOMAIN-CONTAINING PROTEIN"/>
    <property type="match status" value="1"/>
</dbReference>
<dbReference type="EMBL" id="CAJVPP010019523">
    <property type="protein sequence ID" value="CAG8738214.1"/>
    <property type="molecule type" value="Genomic_DNA"/>
</dbReference>
<organism evidence="1 2">
    <name type="scientific">Funneliformis mosseae</name>
    <name type="common">Endomycorrhizal fungus</name>
    <name type="synonym">Glomus mosseae</name>
    <dbReference type="NCBI Taxonomy" id="27381"/>
    <lineage>
        <taxon>Eukaryota</taxon>
        <taxon>Fungi</taxon>
        <taxon>Fungi incertae sedis</taxon>
        <taxon>Mucoromycota</taxon>
        <taxon>Glomeromycotina</taxon>
        <taxon>Glomeromycetes</taxon>
        <taxon>Glomerales</taxon>
        <taxon>Glomeraceae</taxon>
        <taxon>Funneliformis</taxon>
    </lineage>
</organism>
<protein>
    <submittedName>
        <fullName evidence="1">11723_t:CDS:1</fullName>
    </submittedName>
</protein>
<feature type="non-terminal residue" evidence="1">
    <location>
        <position position="1"/>
    </location>
</feature>
<dbReference type="Proteomes" id="UP000789375">
    <property type="component" value="Unassembled WGS sequence"/>
</dbReference>
<reference evidence="1" key="1">
    <citation type="submission" date="2021-06" db="EMBL/GenBank/DDBJ databases">
        <authorList>
            <person name="Kallberg Y."/>
            <person name="Tangrot J."/>
            <person name="Rosling A."/>
        </authorList>
    </citation>
    <scope>NUCLEOTIDE SEQUENCE</scope>
    <source>
        <strain evidence="1">87-6 pot B 2015</strain>
    </source>
</reference>
<feature type="non-terminal residue" evidence="1">
    <location>
        <position position="144"/>
    </location>
</feature>
<dbReference type="AlphaFoldDB" id="A0A9N9IK84"/>
<comment type="caution">
    <text evidence="1">The sequence shown here is derived from an EMBL/GenBank/DDBJ whole genome shotgun (WGS) entry which is preliminary data.</text>
</comment>
<name>A0A9N9IK84_FUNMO</name>
<dbReference type="PANTHER" id="PTHR46880:SF5">
    <property type="entry name" value="DUF4371 DOMAIN-CONTAINING PROTEIN"/>
    <property type="match status" value="1"/>
</dbReference>
<proteinExistence type="predicted"/>